<feature type="compositionally biased region" description="Pro residues" evidence="1">
    <location>
        <begin position="55"/>
        <end position="72"/>
    </location>
</feature>
<protein>
    <submittedName>
        <fullName evidence="3">Uncharacterized protein</fullName>
    </submittedName>
</protein>
<feature type="compositionally biased region" description="Basic residues" evidence="1">
    <location>
        <begin position="242"/>
        <end position="256"/>
    </location>
</feature>
<dbReference type="AlphaFoldDB" id="A0AAD7MX01"/>
<comment type="caution">
    <text evidence="3">The sequence shown here is derived from an EMBL/GenBank/DDBJ whole genome shotgun (WGS) entry which is preliminary data.</text>
</comment>
<dbReference type="EMBL" id="JARKIB010000144">
    <property type="protein sequence ID" value="KAJ7732564.1"/>
    <property type="molecule type" value="Genomic_DNA"/>
</dbReference>
<organism evidence="3 4">
    <name type="scientific">Mycena metata</name>
    <dbReference type="NCBI Taxonomy" id="1033252"/>
    <lineage>
        <taxon>Eukaryota</taxon>
        <taxon>Fungi</taxon>
        <taxon>Dikarya</taxon>
        <taxon>Basidiomycota</taxon>
        <taxon>Agaricomycotina</taxon>
        <taxon>Agaricomycetes</taxon>
        <taxon>Agaricomycetidae</taxon>
        <taxon>Agaricales</taxon>
        <taxon>Marasmiineae</taxon>
        <taxon>Mycenaceae</taxon>
        <taxon>Mycena</taxon>
    </lineage>
</organism>
<evidence type="ECO:0000313" key="2">
    <source>
        <dbReference type="EMBL" id="KAJ7732564.1"/>
    </source>
</evidence>
<feature type="compositionally biased region" description="Low complexity" evidence="1">
    <location>
        <begin position="109"/>
        <end position="118"/>
    </location>
</feature>
<feature type="compositionally biased region" description="Low complexity" evidence="1">
    <location>
        <begin position="89"/>
        <end position="101"/>
    </location>
</feature>
<name>A0AAD7MX01_9AGAR</name>
<accession>A0AAD7MX01</accession>
<reference evidence="3" key="1">
    <citation type="submission" date="2023-03" db="EMBL/GenBank/DDBJ databases">
        <title>Massive genome expansion in bonnet fungi (Mycena s.s.) driven by repeated elements and novel gene families across ecological guilds.</title>
        <authorList>
            <consortium name="Lawrence Berkeley National Laboratory"/>
            <person name="Harder C.B."/>
            <person name="Miyauchi S."/>
            <person name="Viragh M."/>
            <person name="Kuo A."/>
            <person name="Thoen E."/>
            <person name="Andreopoulos B."/>
            <person name="Lu D."/>
            <person name="Skrede I."/>
            <person name="Drula E."/>
            <person name="Henrissat B."/>
            <person name="Morin E."/>
            <person name="Kohler A."/>
            <person name="Barry K."/>
            <person name="LaButti K."/>
            <person name="Morin E."/>
            <person name="Salamov A."/>
            <person name="Lipzen A."/>
            <person name="Mereny Z."/>
            <person name="Hegedus B."/>
            <person name="Baldrian P."/>
            <person name="Stursova M."/>
            <person name="Weitz H."/>
            <person name="Taylor A."/>
            <person name="Grigoriev I.V."/>
            <person name="Nagy L.G."/>
            <person name="Martin F."/>
            <person name="Kauserud H."/>
        </authorList>
    </citation>
    <scope>NUCLEOTIDE SEQUENCE</scope>
    <source>
        <strain evidence="3">CBHHK182m</strain>
    </source>
</reference>
<dbReference type="EMBL" id="JARKIB010000122">
    <property type="protein sequence ID" value="KAJ7736320.1"/>
    <property type="molecule type" value="Genomic_DNA"/>
</dbReference>
<feature type="compositionally biased region" description="Low complexity" evidence="1">
    <location>
        <begin position="73"/>
        <end position="82"/>
    </location>
</feature>
<evidence type="ECO:0000256" key="1">
    <source>
        <dbReference type="SAM" id="MobiDB-lite"/>
    </source>
</evidence>
<gene>
    <name evidence="3" type="ORF">B0H16DRAFT_1730903</name>
    <name evidence="2" type="ORF">B0H16DRAFT_1732759</name>
</gene>
<proteinExistence type="predicted"/>
<feature type="region of interest" description="Disordered" evidence="1">
    <location>
        <begin position="234"/>
        <end position="256"/>
    </location>
</feature>
<keyword evidence="4" id="KW-1185">Reference proteome</keyword>
<dbReference type="Proteomes" id="UP001215598">
    <property type="component" value="Unassembled WGS sequence"/>
</dbReference>
<evidence type="ECO:0000313" key="3">
    <source>
        <dbReference type="EMBL" id="KAJ7736320.1"/>
    </source>
</evidence>
<evidence type="ECO:0000313" key="4">
    <source>
        <dbReference type="Proteomes" id="UP001215598"/>
    </source>
</evidence>
<feature type="region of interest" description="Disordered" evidence="1">
    <location>
        <begin position="49"/>
        <end position="124"/>
    </location>
</feature>
<sequence>MAFQFTSVPTKYVVRPLLAPPLPVTLPILLTNLTPQRFPAPRLLTNITSTRATTPSPPSPPPRAPPTPPPRASTPRAPSRAPTPAPQHRSSVSRESSLSSLESEDDSADSSGTASGSSKIPRPAGAKIQTVKDLFVARFPELDQEQRNAKYNDFRGRIDHLCGLYLRPTVALAYQAKEDADKVYDKMAAKFPWLTSYHNYWPVAVCLQGKLHNSAARAVEKSNKKAVDIIQSVAPARSGSKGPKKSVRKVTLRTPN</sequence>